<evidence type="ECO:0000313" key="12">
    <source>
        <dbReference type="Proteomes" id="UP001303115"/>
    </source>
</evidence>
<feature type="compositionally biased region" description="Basic and acidic residues" evidence="9">
    <location>
        <begin position="2199"/>
        <end position="2211"/>
    </location>
</feature>
<dbReference type="PANTHER" id="PTHR10629">
    <property type="entry name" value="CYTOSINE-SPECIFIC METHYLTRANSFERASE"/>
    <property type="match status" value="1"/>
</dbReference>
<sequence>MLSARITALRRAERCRALLHLVRRILFSLPLVLAADFTFLQRLNHAAVGIRWQSIDRNGGRPAAETRPRPPGQPFLDDPVATTIDGAAPLTDDTERRRDGIAEAEAVEQPRKANTVDAVQSHCHTSSKEDAFDKMAEAANEAQRASRKGFRDHLPGIFETIGSKRRGDPFANPQPAQEQGFNMAAAELGSATGSEPRPRDFRNDDYELPLLQLPRDPAHLKALPTGFHDMTDLEQQEELWIVQAEERLGREWELADPGKHSRYSHDYPPYSPSKVIGMLHRWRHRAWTPQQWRLARAIAGNRSLRLPVLTAQAFLRRHALLARRRGVELKIERYLGGTEEWKTRLAELESQTGASEADVKQWLWILSPESGDVKIQRFLKSKCRKPLFLLQLLLAKDKKIHEPATFLGLLQFMRENYVLADRPQDELDHPAYKGQGRSVTWWHYLVFLYRLVWHCREGWPAAMPLLARLTADYIGTMRLDSKARAFTGYQARSLVLNKSLQYFSWPARVRPIDHMEHNWAAQRHLLRLAATTEPPLVMDKNGYRAVRTVLIALGKTKGEAKNADRAAKTWPPYRRTLDGIDERRDPEDDLSRSAKAGMLVRAAGYSDDIVDRALSALGGSTFGQAPTIQTRSLPPAFFSGRLASQNIYSEWAVQVRATRNAREAWMVFENPPEPGIRPTAQIYGEMFEKLYARPATESPAIRAGDAKEVFPVHDGNLSEFEIARLTPPSPEELYDHMLLQDKLRPTGYCLAVLIRNSSSKMMALRYLGDSPYKPFIAALRVPVSKADPASLKALFELPLNIFNAWIAMLCRLHTRAPREQSVTEMSQMSQDGSIPEAIALATAFQAHNAKAAHHDRLPWHTIMQALAGRKILYSRMGAEFNVVETLMTFLRLYERTTASKGIDPVAFEALCLVIRKTLKLTTFEKAEGGRMVPRPYISGTAAIEELLFRAHRYAVETFAALTSPVPTELEEGDDISKGGETEAAGVDVEKVDDGVTQGMLRYNVVGRPVHKYMLALACCGDGRGMVRLMDWLLDGWDREYIREEAKTAHSLDYHYTMRTIAYFAEMGGAGGGGGGGGLVEPGEMDRLRRRLGDMRWEKGCTWFWPEEGWQGEAPVQALPELETDLTNGDSPSVTSASLRDSTDSPVEFEVRRSKSIYVDLPKSTLVQPKSQYDGFIPPLPPTRERNAVLSLMESIQGNEDFVEIELDSFCFYINAAYYPFEMRPLQHMATRVAHDQFFFDGVLSVGGVRHYVQKIEISELPIGNYGTSHATVQGQIWVRSRLNSKKEIYYRLNRPRTEYARFYAPFLWVADLAKHVVDFSAAMIDQGRQVEINSFQVHFIRWLRGIHGKSPEFQLWRQQHPSDDYRTSDCFLPLEAIERIKAGDTISTPRDEETTDTKWRNMASKGAAEDGRWFGLVQKVHIAAKDQSRSFDVTWFYRPVETPCCMMKYPWPNELFLSDHCTCDEGRHSRVKEHEILGVHNIDWFGGPGEGNGEFFVRQTYIIESRRWVTLQRGHMVCSHNRQKLGFRAGDTVLAALSPSQEFAESYEVVKVFRQGDNMFVRLRRLLRRSLVDPQAGAAPNELVYTDQLVVAKPDKVIENCAVRFFRPGESIPTPYDRGGTGNLFYITHRLETQDGEERCVPYDGDFPASLRQGFDPAQQQTFRKLRGMDLFCGSGNFGRGLEEGGAVEMHWANDIWDRAIHTYMANSPDPKSTKPFLGSVDDLLRLALEGKYADNVPRPGDVDFISAGSPCPGFSLLTQDKTTLAQIKNQSLVASFASFVDFYRPKYGILENVSTIVQGRHKRSEDVLCQLFCAIVGMGYQAQLILGDAWSHGAPQCRNRVFLYFAAPGLRLPEAPLLSHSHYPAVTSRGLGEMCNGEPFVRRSFQPTPFKYVSAAEGTSDLPPIGDGKPEPATAFPDHRVCTGITRPLRHQIAAIPTRPFGMSFAKAWRQGNGVLTPADRDLFPADGFRVTPISQGWRRVRPGDVFQTVTTRSQPTDARAGTGLHWVEERPLTVQEIRRAQGFPDREVLLGTVADQWKLVGNSVARQMALALGLRFREAWAGGGGKGGGGGSAGREGSESGSVSVSVGAAEERRVKQQNGHRHSTPREIVDLTTAVKEEPAAKANGYRRSAARDIIDLTSNSDKPNGTHGTPPSIVDLTSASRSATPNGTDRNTDSTKINGGMRKRLLSQSLGPEPEAGRSPKVIRLESGKSTPARHPESPRPANGGPPMSVVMGEPGPAVPPSPAAEEGVTPVRTGPTVVRMWTPEELDSDGLGLDEEPEGRGGLDA</sequence>
<keyword evidence="12" id="KW-1185">Reference proteome</keyword>
<dbReference type="InterPro" id="IPR057215">
    <property type="entry name" value="DUF7893"/>
</dbReference>
<feature type="domain" description="BAH" evidence="10">
    <location>
        <begin position="1378"/>
        <end position="1512"/>
    </location>
</feature>
<organism evidence="11 12">
    <name type="scientific">Parachaetomium inaequale</name>
    <dbReference type="NCBI Taxonomy" id="2588326"/>
    <lineage>
        <taxon>Eukaryota</taxon>
        <taxon>Fungi</taxon>
        <taxon>Dikarya</taxon>
        <taxon>Ascomycota</taxon>
        <taxon>Pezizomycotina</taxon>
        <taxon>Sordariomycetes</taxon>
        <taxon>Sordariomycetidae</taxon>
        <taxon>Sordariales</taxon>
        <taxon>Chaetomiaceae</taxon>
        <taxon>Parachaetomium</taxon>
    </lineage>
</organism>
<feature type="region of interest" description="Disordered" evidence="9">
    <location>
        <begin position="57"/>
        <end position="77"/>
    </location>
</feature>
<name>A0AAN6PFI0_9PEZI</name>
<keyword evidence="6" id="KW-0238">DNA-binding</keyword>
<feature type="compositionally biased region" description="Low complexity" evidence="9">
    <location>
        <begin position="2081"/>
        <end position="2091"/>
    </location>
</feature>
<comment type="subcellular location">
    <subcellularLocation>
        <location evidence="1">Nucleus</location>
    </subcellularLocation>
</comment>
<feature type="compositionally biased region" description="Basic and acidic residues" evidence="9">
    <location>
        <begin position="2107"/>
        <end position="2123"/>
    </location>
</feature>
<dbReference type="InterPro" id="IPR001025">
    <property type="entry name" value="BAH_dom"/>
</dbReference>
<evidence type="ECO:0000256" key="4">
    <source>
        <dbReference type="ARBA" id="ARBA00022679"/>
    </source>
</evidence>
<evidence type="ECO:0000256" key="9">
    <source>
        <dbReference type="SAM" id="MobiDB-lite"/>
    </source>
</evidence>
<feature type="active site" evidence="8">
    <location>
        <position position="1752"/>
    </location>
</feature>
<feature type="compositionally biased region" description="Acidic residues" evidence="9">
    <location>
        <begin position="2269"/>
        <end position="2282"/>
    </location>
</feature>
<gene>
    <name evidence="11" type="ORF">C8A01DRAFT_17585</name>
</gene>
<evidence type="ECO:0000256" key="6">
    <source>
        <dbReference type="ARBA" id="ARBA00023125"/>
    </source>
</evidence>
<dbReference type="CDD" id="cd04712">
    <property type="entry name" value="BAH_DCM_I"/>
    <property type="match status" value="1"/>
</dbReference>
<dbReference type="GO" id="GO:0005634">
    <property type="term" value="C:nucleus"/>
    <property type="evidence" value="ECO:0007669"/>
    <property type="project" value="UniProtKB-SubCell"/>
</dbReference>
<evidence type="ECO:0000256" key="5">
    <source>
        <dbReference type="ARBA" id="ARBA00022691"/>
    </source>
</evidence>
<keyword evidence="3 8" id="KW-0489">Methyltransferase</keyword>
<keyword evidence="4 8" id="KW-0808">Transferase</keyword>
<dbReference type="Gene3D" id="2.30.30.490">
    <property type="match status" value="1"/>
</dbReference>
<dbReference type="GO" id="GO:0003677">
    <property type="term" value="F:DNA binding"/>
    <property type="evidence" value="ECO:0007669"/>
    <property type="project" value="UniProtKB-KW"/>
</dbReference>
<protein>
    <recommendedName>
        <fullName evidence="2">DNA (cytosine-5-)-methyltransferase</fullName>
        <ecNumber evidence="2">2.1.1.37</ecNumber>
    </recommendedName>
</protein>
<dbReference type="InterPro" id="IPR029063">
    <property type="entry name" value="SAM-dependent_MTases_sf"/>
</dbReference>
<feature type="region of interest" description="Disordered" evidence="9">
    <location>
        <begin position="108"/>
        <end position="129"/>
    </location>
</feature>
<evidence type="ECO:0000256" key="8">
    <source>
        <dbReference type="PROSITE-ProRule" id="PRU01016"/>
    </source>
</evidence>
<feature type="compositionally biased region" description="Polar residues" evidence="9">
    <location>
        <begin position="2140"/>
        <end position="2181"/>
    </location>
</feature>
<dbReference type="Gene3D" id="3.40.50.150">
    <property type="entry name" value="Vaccinia Virus protein VP39"/>
    <property type="match status" value="1"/>
</dbReference>
<evidence type="ECO:0000256" key="7">
    <source>
        <dbReference type="ARBA" id="ARBA00023242"/>
    </source>
</evidence>
<feature type="domain" description="BAH" evidence="10">
    <location>
        <begin position="1525"/>
        <end position="1642"/>
    </location>
</feature>
<accession>A0AAN6PFI0</accession>
<dbReference type="InterPro" id="IPR018117">
    <property type="entry name" value="C5_DNA_meth_AS"/>
</dbReference>
<dbReference type="Proteomes" id="UP001303115">
    <property type="component" value="Unassembled WGS sequence"/>
</dbReference>
<dbReference type="Pfam" id="PF00145">
    <property type="entry name" value="DNA_methylase"/>
    <property type="match status" value="1"/>
</dbReference>
<feature type="region of interest" description="Disordered" evidence="9">
    <location>
        <begin position="2064"/>
        <end position="2290"/>
    </location>
</feature>
<dbReference type="SUPFAM" id="SSF53335">
    <property type="entry name" value="S-adenosyl-L-methionine-dependent methyltransferases"/>
    <property type="match status" value="1"/>
</dbReference>
<dbReference type="GO" id="GO:0044027">
    <property type="term" value="P:negative regulation of gene expression via chromosomal CpG island methylation"/>
    <property type="evidence" value="ECO:0007669"/>
    <property type="project" value="TreeGrafter"/>
</dbReference>
<dbReference type="FunFam" id="3.40.50.150:FF:000528">
    <property type="entry name" value="DNA methyltransferase Dim-2"/>
    <property type="match status" value="1"/>
</dbReference>
<dbReference type="InterPro" id="IPR043151">
    <property type="entry name" value="BAH_sf"/>
</dbReference>
<feature type="compositionally biased region" description="Gly residues" evidence="9">
    <location>
        <begin position="2064"/>
        <end position="2076"/>
    </location>
</feature>
<dbReference type="InterPro" id="IPR001525">
    <property type="entry name" value="C5_MeTfrase"/>
</dbReference>
<dbReference type="GO" id="GO:0032259">
    <property type="term" value="P:methylation"/>
    <property type="evidence" value="ECO:0007669"/>
    <property type="project" value="UniProtKB-KW"/>
</dbReference>
<dbReference type="Gene3D" id="3.90.120.10">
    <property type="entry name" value="DNA Methylase, subunit A, domain 2"/>
    <property type="match status" value="1"/>
</dbReference>
<comment type="similarity">
    <text evidence="8">Belongs to the class I-like SAM-binding methyltransferase superfamily. C5-methyltransferase family.</text>
</comment>
<dbReference type="Pfam" id="PF25423">
    <property type="entry name" value="DUF7893"/>
    <property type="match status" value="1"/>
</dbReference>
<reference evidence="12" key="1">
    <citation type="journal article" date="2023" name="Mol. Phylogenet. Evol.">
        <title>Genome-scale phylogeny and comparative genomics of the fungal order Sordariales.</title>
        <authorList>
            <person name="Hensen N."/>
            <person name="Bonometti L."/>
            <person name="Westerberg I."/>
            <person name="Brannstrom I.O."/>
            <person name="Guillou S."/>
            <person name="Cros-Aarteil S."/>
            <person name="Calhoun S."/>
            <person name="Haridas S."/>
            <person name="Kuo A."/>
            <person name="Mondo S."/>
            <person name="Pangilinan J."/>
            <person name="Riley R."/>
            <person name="LaButti K."/>
            <person name="Andreopoulos B."/>
            <person name="Lipzen A."/>
            <person name="Chen C."/>
            <person name="Yan M."/>
            <person name="Daum C."/>
            <person name="Ng V."/>
            <person name="Clum A."/>
            <person name="Steindorff A."/>
            <person name="Ohm R.A."/>
            <person name="Martin F."/>
            <person name="Silar P."/>
            <person name="Natvig D.O."/>
            <person name="Lalanne C."/>
            <person name="Gautier V."/>
            <person name="Ament-Velasquez S.L."/>
            <person name="Kruys A."/>
            <person name="Hutchinson M.I."/>
            <person name="Powell A.J."/>
            <person name="Barry K."/>
            <person name="Miller A.N."/>
            <person name="Grigoriev I.V."/>
            <person name="Debuchy R."/>
            <person name="Gladieux P."/>
            <person name="Hiltunen Thoren M."/>
            <person name="Johannesson H."/>
        </authorList>
    </citation>
    <scope>NUCLEOTIDE SEQUENCE [LARGE SCALE GENOMIC DNA]</scope>
    <source>
        <strain evidence="12">CBS 284.82</strain>
    </source>
</reference>
<dbReference type="InterPro" id="IPR050390">
    <property type="entry name" value="C5-Methyltransferase"/>
</dbReference>
<dbReference type="EC" id="2.1.1.37" evidence="2"/>
<dbReference type="GO" id="GO:0003682">
    <property type="term" value="F:chromatin binding"/>
    <property type="evidence" value="ECO:0007669"/>
    <property type="project" value="InterPro"/>
</dbReference>
<dbReference type="PRINTS" id="PR00105">
    <property type="entry name" value="C5METTRFRASE"/>
</dbReference>
<dbReference type="PROSITE" id="PS51679">
    <property type="entry name" value="SAM_MT_C5"/>
    <property type="match status" value="1"/>
</dbReference>
<evidence type="ECO:0000259" key="10">
    <source>
        <dbReference type="PROSITE" id="PS51038"/>
    </source>
</evidence>
<evidence type="ECO:0000256" key="3">
    <source>
        <dbReference type="ARBA" id="ARBA00022603"/>
    </source>
</evidence>
<keyword evidence="7" id="KW-0539">Nucleus</keyword>
<evidence type="ECO:0000256" key="2">
    <source>
        <dbReference type="ARBA" id="ARBA00011975"/>
    </source>
</evidence>
<dbReference type="PROSITE" id="PS00094">
    <property type="entry name" value="C5_MTASE_1"/>
    <property type="match status" value="1"/>
</dbReference>
<keyword evidence="5 8" id="KW-0949">S-adenosyl-L-methionine</keyword>
<feature type="compositionally biased region" description="Low complexity" evidence="9">
    <location>
        <begin position="2252"/>
        <end position="2264"/>
    </location>
</feature>
<evidence type="ECO:0000313" key="11">
    <source>
        <dbReference type="EMBL" id="KAK4038296.1"/>
    </source>
</evidence>
<dbReference type="PANTHER" id="PTHR10629:SF54">
    <property type="entry name" value="DNA METHYLTRANSFERASE DIM-2"/>
    <property type="match status" value="1"/>
</dbReference>
<dbReference type="GO" id="GO:0003886">
    <property type="term" value="F:DNA (cytosine-5-)-methyltransferase activity"/>
    <property type="evidence" value="ECO:0007669"/>
    <property type="project" value="UniProtKB-EC"/>
</dbReference>
<dbReference type="EMBL" id="MU854433">
    <property type="protein sequence ID" value="KAK4038296.1"/>
    <property type="molecule type" value="Genomic_DNA"/>
</dbReference>
<dbReference type="PROSITE" id="PS51038">
    <property type="entry name" value="BAH"/>
    <property type="match status" value="2"/>
</dbReference>
<comment type="caution">
    <text evidence="11">The sequence shown here is derived from an EMBL/GenBank/DDBJ whole genome shotgun (WGS) entry which is preliminary data.</text>
</comment>
<proteinExistence type="inferred from homology"/>
<evidence type="ECO:0000256" key="1">
    <source>
        <dbReference type="ARBA" id="ARBA00004123"/>
    </source>
</evidence>